<dbReference type="EMBL" id="SORZ01000002">
    <property type="protein sequence ID" value="TPW34320.1"/>
    <property type="molecule type" value="Genomic_DNA"/>
</dbReference>
<dbReference type="RefSeq" id="WP_165600926.1">
    <property type="nucleotide sequence ID" value="NZ_SORZ01000002.1"/>
</dbReference>
<dbReference type="Proteomes" id="UP000315037">
    <property type="component" value="Unassembled WGS sequence"/>
</dbReference>
<evidence type="ECO:0000313" key="2">
    <source>
        <dbReference type="EMBL" id="TPW34320.1"/>
    </source>
</evidence>
<sequence>MSGNWLHVWGYVAAAYTAVALGWGLMVAASVLAFRRTRAQLERLEAAGNPTRSAKGGAAE</sequence>
<name>A0A506ULU6_9PROT</name>
<reference evidence="2 3" key="1">
    <citation type="submission" date="2019-03" db="EMBL/GenBank/DDBJ databases">
        <title>The complete genome sequence of Neokomagataea sp. Jb2 NBRC113641.</title>
        <authorList>
            <person name="Chua K.-O."/>
            <person name="Chan K.-G."/>
            <person name="See-Too W.-S."/>
        </authorList>
    </citation>
    <scope>NUCLEOTIDE SEQUENCE [LARGE SCALE GENOMIC DNA]</scope>
    <source>
        <strain evidence="2 3">Jb2</strain>
    </source>
</reference>
<organism evidence="2 3">
    <name type="scientific">Oecophyllibacter saccharovorans</name>
    <dbReference type="NCBI Taxonomy" id="2558360"/>
    <lineage>
        <taxon>Bacteria</taxon>
        <taxon>Pseudomonadati</taxon>
        <taxon>Pseudomonadota</taxon>
        <taxon>Alphaproteobacteria</taxon>
        <taxon>Acetobacterales</taxon>
        <taxon>Acetobacteraceae</taxon>
        <taxon>Oecophyllibacter</taxon>
    </lineage>
</organism>
<feature type="transmembrane region" description="Helical" evidence="1">
    <location>
        <begin position="12"/>
        <end position="34"/>
    </location>
</feature>
<keyword evidence="1" id="KW-0812">Transmembrane</keyword>
<dbReference type="AlphaFoldDB" id="A0A506ULU6"/>
<evidence type="ECO:0000256" key="1">
    <source>
        <dbReference type="SAM" id="Phobius"/>
    </source>
</evidence>
<keyword evidence="1" id="KW-1133">Transmembrane helix</keyword>
<evidence type="ECO:0000313" key="3">
    <source>
        <dbReference type="Proteomes" id="UP000315037"/>
    </source>
</evidence>
<accession>A0A506ULU6</accession>
<keyword evidence="1" id="KW-0472">Membrane</keyword>
<evidence type="ECO:0008006" key="4">
    <source>
        <dbReference type="Google" id="ProtNLM"/>
    </source>
</evidence>
<protein>
    <recommendedName>
        <fullName evidence="4">Heme exporter protein D</fullName>
    </recommendedName>
</protein>
<comment type="caution">
    <text evidence="2">The sequence shown here is derived from an EMBL/GenBank/DDBJ whole genome shotgun (WGS) entry which is preliminary data.</text>
</comment>
<gene>
    <name evidence="2" type="ORF">E3202_07450</name>
</gene>
<proteinExistence type="predicted"/>
<keyword evidence="3" id="KW-1185">Reference proteome</keyword>